<reference evidence="1" key="1">
    <citation type="submission" date="2017-10" db="EMBL/GenBank/DDBJ databases">
        <title>Kefir isolates.</title>
        <authorList>
            <person name="Kim Y."/>
            <person name="Blasche S."/>
        </authorList>
    </citation>
    <scope>NUCLEOTIDE SEQUENCE [LARGE SCALE GENOMIC DNA]</scope>
    <source>
        <strain evidence="1">OG2-2</strain>
    </source>
</reference>
<gene>
    <name evidence="1" type="ORF">CRM92_07525</name>
</gene>
<dbReference type="Proteomes" id="UP000219947">
    <property type="component" value="Unassembled WGS sequence"/>
</dbReference>
<organism evidence="1 2">
    <name type="scientific">Rothia dentocariosa</name>
    <dbReference type="NCBI Taxonomy" id="2047"/>
    <lineage>
        <taxon>Bacteria</taxon>
        <taxon>Bacillati</taxon>
        <taxon>Actinomycetota</taxon>
        <taxon>Actinomycetes</taxon>
        <taxon>Micrococcales</taxon>
        <taxon>Micrococcaceae</taxon>
        <taxon>Rothia</taxon>
    </lineage>
</organism>
<dbReference type="RefSeq" id="WP_048754640.1">
    <property type="nucleotide sequence ID" value="NZ_CBDEMR010000044.1"/>
</dbReference>
<protein>
    <submittedName>
        <fullName evidence="1">Cell division protein FtsL</fullName>
    </submittedName>
</protein>
<evidence type="ECO:0000313" key="2">
    <source>
        <dbReference type="Proteomes" id="UP000219947"/>
    </source>
</evidence>
<dbReference type="AlphaFoldDB" id="A0A2A8D4U1"/>
<proteinExistence type="predicted"/>
<dbReference type="GO" id="GO:0051301">
    <property type="term" value="P:cell division"/>
    <property type="evidence" value="ECO:0007669"/>
    <property type="project" value="UniProtKB-KW"/>
</dbReference>
<sequence>MEIPGAERRWDTMSFYDYVETAQALLVSFALTDGAAQAVSYIMSFASSLIKLLK</sequence>
<keyword evidence="1" id="KW-0132">Cell division</keyword>
<comment type="caution">
    <text evidence="1">The sequence shown here is derived from an EMBL/GenBank/DDBJ whole genome shotgun (WGS) entry which is preliminary data.</text>
</comment>
<keyword evidence="2" id="KW-1185">Reference proteome</keyword>
<evidence type="ECO:0000313" key="1">
    <source>
        <dbReference type="EMBL" id="PEN15939.1"/>
    </source>
</evidence>
<keyword evidence="1" id="KW-0131">Cell cycle</keyword>
<dbReference type="EMBL" id="PDEV01000003">
    <property type="protein sequence ID" value="PEN15939.1"/>
    <property type="molecule type" value="Genomic_DNA"/>
</dbReference>
<accession>A0A2A8D4U1</accession>
<name>A0A2A8D4U1_9MICC</name>